<dbReference type="InterPro" id="IPR011333">
    <property type="entry name" value="SKP1/BTB/POZ_sf"/>
</dbReference>
<comment type="caution">
    <text evidence="2">The sequence shown here is derived from an EMBL/GenBank/DDBJ whole genome shotgun (WGS) entry which is preliminary data.</text>
</comment>
<gene>
    <name evidence="2" type="ORF">Fcan01_16107</name>
</gene>
<evidence type="ECO:0000313" key="2">
    <source>
        <dbReference type="EMBL" id="OXA49571.1"/>
    </source>
</evidence>
<keyword evidence="3" id="KW-1185">Reference proteome</keyword>
<protein>
    <submittedName>
        <fullName evidence="2">Kelch-like protein 23</fullName>
    </submittedName>
</protein>
<dbReference type="OMA" id="YNIKPLE"/>
<dbReference type="PROSITE" id="PS50097">
    <property type="entry name" value="BTB"/>
    <property type="match status" value="1"/>
</dbReference>
<proteinExistence type="predicted"/>
<name>A0A226DY15_FOLCA</name>
<dbReference type="PANTHER" id="PTHR24413">
    <property type="entry name" value="SPECKLE-TYPE POZ PROTEIN"/>
    <property type="match status" value="1"/>
</dbReference>
<organism evidence="2 3">
    <name type="scientific">Folsomia candida</name>
    <name type="common">Springtail</name>
    <dbReference type="NCBI Taxonomy" id="158441"/>
    <lineage>
        <taxon>Eukaryota</taxon>
        <taxon>Metazoa</taxon>
        <taxon>Ecdysozoa</taxon>
        <taxon>Arthropoda</taxon>
        <taxon>Hexapoda</taxon>
        <taxon>Collembola</taxon>
        <taxon>Entomobryomorpha</taxon>
        <taxon>Isotomoidea</taxon>
        <taxon>Isotomidae</taxon>
        <taxon>Proisotominae</taxon>
        <taxon>Folsomia</taxon>
    </lineage>
</organism>
<dbReference type="STRING" id="158441.A0A226DY15"/>
<dbReference type="SUPFAM" id="SSF54695">
    <property type="entry name" value="POZ domain"/>
    <property type="match status" value="1"/>
</dbReference>
<dbReference type="EMBL" id="LNIX01000010">
    <property type="protein sequence ID" value="OXA49571.1"/>
    <property type="molecule type" value="Genomic_DNA"/>
</dbReference>
<dbReference type="SMART" id="SM00225">
    <property type="entry name" value="BTB"/>
    <property type="match status" value="1"/>
</dbReference>
<dbReference type="Pfam" id="PF00651">
    <property type="entry name" value="BTB"/>
    <property type="match status" value="1"/>
</dbReference>
<dbReference type="CDD" id="cd18186">
    <property type="entry name" value="BTB_POZ_ZBTB_KLHL-like"/>
    <property type="match status" value="1"/>
</dbReference>
<dbReference type="Gene3D" id="3.30.710.10">
    <property type="entry name" value="Potassium Channel Kv1.1, Chain A"/>
    <property type="match status" value="1"/>
</dbReference>
<accession>A0A226DY15</accession>
<dbReference type="InterPro" id="IPR000210">
    <property type="entry name" value="BTB/POZ_dom"/>
</dbReference>
<sequence length="186" mass="20827">MNAMMGKKRYDDDTDVTLVCPSTGTEFPCHKFILSGQSEVFKAMFASSWSEAKTNKVELTGVQNMTVDALLNYMYKGALEIPFSRSDVALDLLKVAHQYEIQPLVDKLLLILENEDLDKIPVSTAINMFSFALKLQDQDKFLGLMKKSVVIVKRNVKSLGDHPDFGDLFLENASLAKQLCIEIGKI</sequence>
<evidence type="ECO:0000313" key="3">
    <source>
        <dbReference type="Proteomes" id="UP000198287"/>
    </source>
</evidence>
<reference evidence="2 3" key="1">
    <citation type="submission" date="2015-12" db="EMBL/GenBank/DDBJ databases">
        <title>The genome of Folsomia candida.</title>
        <authorList>
            <person name="Faddeeva A."/>
            <person name="Derks M.F."/>
            <person name="Anvar Y."/>
            <person name="Smit S."/>
            <person name="Van Straalen N."/>
            <person name="Roelofs D."/>
        </authorList>
    </citation>
    <scope>NUCLEOTIDE SEQUENCE [LARGE SCALE GENOMIC DNA]</scope>
    <source>
        <strain evidence="2 3">VU population</strain>
        <tissue evidence="2">Whole body</tissue>
    </source>
</reference>
<feature type="domain" description="BTB" evidence="1">
    <location>
        <begin position="14"/>
        <end position="83"/>
    </location>
</feature>
<dbReference type="AlphaFoldDB" id="A0A226DY15"/>
<dbReference type="OrthoDB" id="6359943at2759"/>
<dbReference type="Proteomes" id="UP000198287">
    <property type="component" value="Unassembled WGS sequence"/>
</dbReference>
<evidence type="ECO:0000259" key="1">
    <source>
        <dbReference type="PROSITE" id="PS50097"/>
    </source>
</evidence>